<dbReference type="AlphaFoldDB" id="A0A6A4HF44"/>
<evidence type="ECO:0000256" key="1">
    <source>
        <dbReference type="SAM" id="MobiDB-lite"/>
    </source>
</evidence>
<gene>
    <name evidence="2" type="ORF">BT96DRAFT_941200</name>
</gene>
<dbReference type="EMBL" id="ML769503">
    <property type="protein sequence ID" value="KAE9397049.1"/>
    <property type="molecule type" value="Genomic_DNA"/>
</dbReference>
<reference evidence="2" key="1">
    <citation type="journal article" date="2019" name="Environ. Microbiol.">
        <title>Fungal ecological strategies reflected in gene transcription - a case study of two litter decomposers.</title>
        <authorList>
            <person name="Barbi F."/>
            <person name="Kohler A."/>
            <person name="Barry K."/>
            <person name="Baskaran P."/>
            <person name="Daum C."/>
            <person name="Fauchery L."/>
            <person name="Ihrmark K."/>
            <person name="Kuo A."/>
            <person name="LaButti K."/>
            <person name="Lipzen A."/>
            <person name="Morin E."/>
            <person name="Grigoriev I.V."/>
            <person name="Henrissat B."/>
            <person name="Lindahl B."/>
            <person name="Martin F."/>
        </authorList>
    </citation>
    <scope>NUCLEOTIDE SEQUENCE</scope>
    <source>
        <strain evidence="2">JB14</strain>
    </source>
</reference>
<keyword evidence="3" id="KW-1185">Reference proteome</keyword>
<sequence length="206" mass="23365">MAEKGVGEKSRGQSRSLWLPQDECSKEKDNSYGKDAHVTLLILTRAVGHANWKIMLIGIDGVDHEMVSVEVAHEQALKIGRGRWSISNQIIKHKKFKAYAKSRGRKALEEVNSLEQRTDEQNLQRILASFKKAIIKKACEIEKSNISTYQQEPAKIKKETQKISNDLANTLQDWEKSSAIHDLERKLKTIEVHAKTTQCCSRLTNG</sequence>
<accession>A0A6A4HF44</accession>
<feature type="region of interest" description="Disordered" evidence="1">
    <location>
        <begin position="1"/>
        <end position="20"/>
    </location>
</feature>
<organism evidence="2 3">
    <name type="scientific">Gymnopus androsaceus JB14</name>
    <dbReference type="NCBI Taxonomy" id="1447944"/>
    <lineage>
        <taxon>Eukaryota</taxon>
        <taxon>Fungi</taxon>
        <taxon>Dikarya</taxon>
        <taxon>Basidiomycota</taxon>
        <taxon>Agaricomycotina</taxon>
        <taxon>Agaricomycetes</taxon>
        <taxon>Agaricomycetidae</taxon>
        <taxon>Agaricales</taxon>
        <taxon>Marasmiineae</taxon>
        <taxon>Omphalotaceae</taxon>
        <taxon>Gymnopus</taxon>
    </lineage>
</organism>
<evidence type="ECO:0000313" key="3">
    <source>
        <dbReference type="Proteomes" id="UP000799118"/>
    </source>
</evidence>
<name>A0A6A4HF44_9AGAR</name>
<evidence type="ECO:0000313" key="2">
    <source>
        <dbReference type="EMBL" id="KAE9397049.1"/>
    </source>
</evidence>
<protein>
    <submittedName>
        <fullName evidence="2">Uncharacterized protein</fullName>
    </submittedName>
</protein>
<proteinExistence type="predicted"/>
<dbReference type="OrthoDB" id="10649393at2759"/>
<dbReference type="Proteomes" id="UP000799118">
    <property type="component" value="Unassembled WGS sequence"/>
</dbReference>
<feature type="compositionally biased region" description="Basic and acidic residues" evidence="1">
    <location>
        <begin position="1"/>
        <end position="11"/>
    </location>
</feature>